<organism evidence="2 3">
    <name type="scientific">Trichinella zimbabwensis</name>
    <dbReference type="NCBI Taxonomy" id="268475"/>
    <lineage>
        <taxon>Eukaryota</taxon>
        <taxon>Metazoa</taxon>
        <taxon>Ecdysozoa</taxon>
        <taxon>Nematoda</taxon>
        <taxon>Enoplea</taxon>
        <taxon>Dorylaimia</taxon>
        <taxon>Trichinellida</taxon>
        <taxon>Trichinellidae</taxon>
        <taxon>Trichinella</taxon>
    </lineage>
</organism>
<dbReference type="OrthoDB" id="5912997at2759"/>
<sequence>MNYSALVLILSICIFHRAVQSNIDPIQNILVVVKYCTDQCEQLEPIKKAICRKECFFHEAAPIANALLQQFCSESCLEKSQTIYLSKTTVESCMKTCLATRGPKSRTYESSSFTIKQFIANK</sequence>
<gene>
    <name evidence="2" type="ORF">T11_8286</name>
</gene>
<feature type="signal peptide" evidence="1">
    <location>
        <begin position="1"/>
        <end position="21"/>
    </location>
</feature>
<comment type="caution">
    <text evidence="2">The sequence shown here is derived from an EMBL/GenBank/DDBJ whole genome shotgun (WGS) entry which is preliminary data.</text>
</comment>
<dbReference type="EMBL" id="JYDP01000010">
    <property type="protein sequence ID" value="KRZ16653.1"/>
    <property type="molecule type" value="Genomic_DNA"/>
</dbReference>
<keyword evidence="3" id="KW-1185">Reference proteome</keyword>
<protein>
    <submittedName>
        <fullName evidence="2">Uncharacterized protein</fullName>
    </submittedName>
</protein>
<name>A0A0V1I1E5_9BILA</name>
<dbReference type="AlphaFoldDB" id="A0A0V1I1E5"/>
<reference evidence="2 3" key="1">
    <citation type="submission" date="2015-01" db="EMBL/GenBank/DDBJ databases">
        <title>Evolution of Trichinella species and genotypes.</title>
        <authorList>
            <person name="Korhonen P.K."/>
            <person name="Edoardo P."/>
            <person name="Giuseppe L.R."/>
            <person name="Gasser R.B."/>
        </authorList>
    </citation>
    <scope>NUCLEOTIDE SEQUENCE [LARGE SCALE GENOMIC DNA]</scope>
    <source>
        <strain evidence="2">ISS1029</strain>
    </source>
</reference>
<evidence type="ECO:0000256" key="1">
    <source>
        <dbReference type="SAM" id="SignalP"/>
    </source>
</evidence>
<accession>A0A0V1I1E5</accession>
<evidence type="ECO:0000313" key="2">
    <source>
        <dbReference type="EMBL" id="KRZ16653.1"/>
    </source>
</evidence>
<dbReference type="Proteomes" id="UP000055024">
    <property type="component" value="Unassembled WGS sequence"/>
</dbReference>
<proteinExistence type="predicted"/>
<feature type="chain" id="PRO_5006879600" evidence="1">
    <location>
        <begin position="22"/>
        <end position="122"/>
    </location>
</feature>
<keyword evidence="1" id="KW-0732">Signal</keyword>
<evidence type="ECO:0000313" key="3">
    <source>
        <dbReference type="Proteomes" id="UP000055024"/>
    </source>
</evidence>